<comment type="function">
    <text evidence="2">Binds to DNA and alters its conformation. May be involved in regulation of gene expression, nucleoid organization and DNA protection.</text>
</comment>
<dbReference type="PIRSF" id="PIRSF004555">
    <property type="entry name" value="UCP004555"/>
    <property type="match status" value="1"/>
</dbReference>
<keyword evidence="1 2" id="KW-0238">DNA-binding</keyword>
<feature type="coiled-coil region" evidence="3">
    <location>
        <begin position="2"/>
        <end position="29"/>
    </location>
</feature>
<dbReference type="Pfam" id="PF02575">
    <property type="entry name" value="YbaB_DNA_bd"/>
    <property type="match status" value="1"/>
</dbReference>
<dbReference type="GO" id="GO:0043590">
    <property type="term" value="C:bacterial nucleoid"/>
    <property type="evidence" value="ECO:0007669"/>
    <property type="project" value="UniProtKB-UniRule"/>
</dbReference>
<comment type="subcellular location">
    <subcellularLocation>
        <location evidence="2">Cytoplasm</location>
        <location evidence="2">Nucleoid</location>
    </subcellularLocation>
</comment>
<dbReference type="GO" id="GO:0005829">
    <property type="term" value="C:cytosol"/>
    <property type="evidence" value="ECO:0007669"/>
    <property type="project" value="TreeGrafter"/>
</dbReference>
<dbReference type="InterPro" id="IPR004401">
    <property type="entry name" value="YbaB/EbfC"/>
</dbReference>
<dbReference type="InterPro" id="IPR036894">
    <property type="entry name" value="YbaB-like_sf"/>
</dbReference>
<dbReference type="NCBIfam" id="TIGR00103">
    <property type="entry name" value="DNA_YbaB_EbfC"/>
    <property type="match status" value="1"/>
</dbReference>
<name>A0A2T7BKX7_9BACT</name>
<comment type="similarity">
    <text evidence="2">Belongs to the YbaB/EbfC family.</text>
</comment>
<dbReference type="SUPFAM" id="SSF82607">
    <property type="entry name" value="YbaB-like"/>
    <property type="match status" value="1"/>
</dbReference>
<protein>
    <recommendedName>
        <fullName evidence="2">Nucleoid-associated protein DCC81_02280</fullName>
    </recommendedName>
</protein>
<gene>
    <name evidence="4" type="ORF">DCC81_02280</name>
</gene>
<organism evidence="4 5">
    <name type="scientific">Chitinophaga parva</name>
    <dbReference type="NCBI Taxonomy" id="2169414"/>
    <lineage>
        <taxon>Bacteria</taxon>
        <taxon>Pseudomonadati</taxon>
        <taxon>Bacteroidota</taxon>
        <taxon>Chitinophagia</taxon>
        <taxon>Chitinophagales</taxon>
        <taxon>Chitinophagaceae</taxon>
        <taxon>Chitinophaga</taxon>
    </lineage>
</organism>
<dbReference type="PANTHER" id="PTHR33449:SF1">
    <property type="entry name" value="NUCLEOID-ASSOCIATED PROTEIN YBAB"/>
    <property type="match status" value="1"/>
</dbReference>
<dbReference type="Gene3D" id="3.30.1310.10">
    <property type="entry name" value="Nucleoid-associated protein YbaB-like domain"/>
    <property type="match status" value="1"/>
</dbReference>
<keyword evidence="2" id="KW-0963">Cytoplasm</keyword>
<evidence type="ECO:0000256" key="1">
    <source>
        <dbReference type="ARBA" id="ARBA00023125"/>
    </source>
</evidence>
<dbReference type="OrthoDB" id="1149219at2"/>
<accession>A0A2T7BKX7</accession>
<dbReference type="PANTHER" id="PTHR33449">
    <property type="entry name" value="NUCLEOID-ASSOCIATED PROTEIN YBAB"/>
    <property type="match status" value="1"/>
</dbReference>
<evidence type="ECO:0000313" key="5">
    <source>
        <dbReference type="Proteomes" id="UP000244450"/>
    </source>
</evidence>
<keyword evidence="3" id="KW-0175">Coiled coil</keyword>
<dbReference type="HAMAP" id="MF_00274">
    <property type="entry name" value="DNA_YbaB_EbfC"/>
    <property type="match status" value="1"/>
</dbReference>
<dbReference type="GO" id="GO:0003677">
    <property type="term" value="F:DNA binding"/>
    <property type="evidence" value="ECO:0007669"/>
    <property type="project" value="UniProtKB-UniRule"/>
</dbReference>
<proteinExistence type="inferred from homology"/>
<dbReference type="Proteomes" id="UP000244450">
    <property type="component" value="Unassembled WGS sequence"/>
</dbReference>
<comment type="caution">
    <text evidence="4">The sequence shown here is derived from an EMBL/GenBank/DDBJ whole genome shotgun (WGS) entry which is preliminary data.</text>
</comment>
<evidence type="ECO:0000256" key="2">
    <source>
        <dbReference type="HAMAP-Rule" id="MF_00274"/>
    </source>
</evidence>
<evidence type="ECO:0000313" key="4">
    <source>
        <dbReference type="EMBL" id="PUZ28334.1"/>
    </source>
</evidence>
<dbReference type="EMBL" id="QCYK01000001">
    <property type="protein sequence ID" value="PUZ28334.1"/>
    <property type="molecule type" value="Genomic_DNA"/>
</dbReference>
<sequence length="108" mass="11266">MFGDLMGKLQEAQQKMADAKARAAATSHTGEAGDGAVKVVVSGSREVQSLEIADRLVNADNKEELEDLLITALNRALKSAETAYDKEMAGVTSGMLGGLNIPGLSGLF</sequence>
<dbReference type="RefSeq" id="WP_108684973.1">
    <property type="nucleotide sequence ID" value="NZ_QCYK01000001.1"/>
</dbReference>
<reference evidence="4 5" key="1">
    <citation type="submission" date="2018-04" db="EMBL/GenBank/DDBJ databases">
        <title>Chitinophaga fuyangensis sp. nov., isolated from soil in a chemical factory.</title>
        <authorList>
            <person name="Chen K."/>
        </authorList>
    </citation>
    <scope>NUCLEOTIDE SEQUENCE [LARGE SCALE GENOMIC DNA]</scope>
    <source>
        <strain evidence="4 5">LY-1</strain>
    </source>
</reference>
<dbReference type="AlphaFoldDB" id="A0A2T7BKX7"/>
<keyword evidence="5" id="KW-1185">Reference proteome</keyword>
<comment type="subunit">
    <text evidence="2">Homodimer.</text>
</comment>
<evidence type="ECO:0000256" key="3">
    <source>
        <dbReference type="SAM" id="Coils"/>
    </source>
</evidence>